<evidence type="ECO:0000313" key="3">
    <source>
        <dbReference type="Proteomes" id="UP000265862"/>
    </source>
</evidence>
<evidence type="ECO:0000256" key="1">
    <source>
        <dbReference type="SAM" id="MobiDB-lite"/>
    </source>
</evidence>
<organism evidence="2 3">
    <name type="scientific">Lactobacillus bombicola</name>
    <dbReference type="NCBI Taxonomy" id="1505723"/>
    <lineage>
        <taxon>Bacteria</taxon>
        <taxon>Bacillati</taxon>
        <taxon>Bacillota</taxon>
        <taxon>Bacilli</taxon>
        <taxon>Lactobacillales</taxon>
        <taxon>Lactobacillaceae</taxon>
        <taxon>Lactobacillus</taxon>
    </lineage>
</organism>
<gene>
    <name evidence="2" type="ORF">DS835_01570</name>
</gene>
<name>A0A396SWS5_9LACO</name>
<dbReference type="AlphaFoldDB" id="A0A396SWS5"/>
<feature type="region of interest" description="Disordered" evidence="1">
    <location>
        <begin position="375"/>
        <end position="399"/>
    </location>
</feature>
<accession>A0A396SWS5</accession>
<comment type="caution">
    <text evidence="2">The sequence shown here is derived from an EMBL/GenBank/DDBJ whole genome shotgun (WGS) entry which is preliminary data.</text>
</comment>
<protein>
    <submittedName>
        <fullName evidence="2">Cell wall anchor protein</fullName>
    </submittedName>
</protein>
<dbReference type="EMBL" id="QOCV01000003">
    <property type="protein sequence ID" value="RHW55090.1"/>
    <property type="molecule type" value="Genomic_DNA"/>
</dbReference>
<dbReference type="Gene3D" id="2.60.40.740">
    <property type="match status" value="2"/>
</dbReference>
<dbReference type="RefSeq" id="WP_118897621.1">
    <property type="nucleotide sequence ID" value="NZ_QOCV01000003.1"/>
</dbReference>
<reference evidence="2 3" key="1">
    <citation type="submission" date="2018-07" db="EMBL/GenBank/DDBJ databases">
        <title>Genome sequences of six Lactobacillus spp. isolated from bumble bee guts.</title>
        <authorList>
            <person name="Motta E.V.S."/>
            <person name="Moran N.A."/>
        </authorList>
    </citation>
    <scope>NUCLEOTIDE SEQUENCE [LARGE SCALE GENOMIC DNA]</scope>
    <source>
        <strain evidence="2 3">OCC3</strain>
    </source>
</reference>
<feature type="compositionally biased region" description="Polar residues" evidence="1">
    <location>
        <begin position="384"/>
        <end position="393"/>
    </location>
</feature>
<proteinExistence type="predicted"/>
<dbReference type="InterPro" id="IPR026466">
    <property type="entry name" value="Fim_isopep_form_D2_dom"/>
</dbReference>
<evidence type="ECO:0000313" key="2">
    <source>
        <dbReference type="EMBL" id="RHW55090.1"/>
    </source>
</evidence>
<dbReference type="Proteomes" id="UP000265862">
    <property type="component" value="Unassembled WGS sequence"/>
</dbReference>
<dbReference type="NCBIfam" id="TIGR04226">
    <property type="entry name" value="RrgB_K2N_iso_D2"/>
    <property type="match status" value="2"/>
</dbReference>
<sequence length="710" mass="79028">MKALKSKLKKELSAKKLGAFLMASTAVIVGINVSSRSVYADNAEMVNLSKGINAKGNKVPGQYGFAAKVTKGITQVKPFGATENDWATSSSHTENDTKHWYAFQTSYGEDGRVLSTNDKWKGKVGVYYSNVGTYEGHTIDIKLTVMDWQIKNYVWSDTTGEGNADTKIPEATAYIAFGKDDFEIFTPGMGAVKYRLDYLDHDTHKPVKMTGAWTFDDIDGNQWVGIEPTTMSNVDQLIYGDRDTDNGNTWLSPKKMNGTQYIYSDAKQHNKGVTDSAGHNEGTLTSADKKGSFTAAYSNASSFVINWVYGQNTGSAAIDEQKELENTSKYWNMIGQYDPDADKEYPISNIVNSVYATAFNHAYLKYGTKAIAPDKPDTPKKYVSDSNEGTNVPSEIGTDKSVNHDILKDRYETYHYQITHNVPDVRKEFKYDSYMITDQLDKDLDISNVHIYNRANQDVTYMFTVNVDDGNKLSVVAKNDSLASEDFYLQQYKITFDGTVKRGVSLADHQDPKHNDQAVIYNDAKVTTSNGTSDSNKTTTNIPFTQTSQTKAVSTDGNGKGDSIQVDYNAPYKYTVDVAAPDGEDIKTLELKDTLEDVLDLKEVKVYDLDDNNKDVTSAGKLTTDNNTADWVANEPQKWHGKHLRMLITASVKNTSDLMKYLDKNSGVIRVPNKAIWIINGKDHPTNTVYVEPKGPQASVQKWIEQPDAK</sequence>